<dbReference type="EMBL" id="KN828651">
    <property type="protein sequence ID" value="KIK74676.1"/>
    <property type="molecule type" value="Genomic_DNA"/>
</dbReference>
<reference evidence="2 3" key="1">
    <citation type="submission" date="2014-04" db="EMBL/GenBank/DDBJ databases">
        <authorList>
            <consortium name="DOE Joint Genome Institute"/>
            <person name="Kuo A."/>
            <person name="Kohler A."/>
            <person name="Jargeat P."/>
            <person name="Nagy L.G."/>
            <person name="Floudas D."/>
            <person name="Copeland A."/>
            <person name="Barry K.W."/>
            <person name="Cichocki N."/>
            <person name="Veneault-Fourrey C."/>
            <person name="LaButti K."/>
            <person name="Lindquist E.A."/>
            <person name="Lipzen A."/>
            <person name="Lundell T."/>
            <person name="Morin E."/>
            <person name="Murat C."/>
            <person name="Sun H."/>
            <person name="Tunlid A."/>
            <person name="Henrissat B."/>
            <person name="Grigoriev I.V."/>
            <person name="Hibbett D.S."/>
            <person name="Martin F."/>
            <person name="Nordberg H.P."/>
            <person name="Cantor M.N."/>
            <person name="Hua S.X."/>
        </authorList>
    </citation>
    <scope>NUCLEOTIDE SEQUENCE [LARGE SCALE GENOMIC DNA]</scope>
    <source>
        <strain evidence="2 3">Ve08.2h10</strain>
    </source>
</reference>
<evidence type="ECO:0000256" key="1">
    <source>
        <dbReference type="SAM" id="MobiDB-lite"/>
    </source>
</evidence>
<evidence type="ECO:0000313" key="2">
    <source>
        <dbReference type="EMBL" id="KIK74676.1"/>
    </source>
</evidence>
<evidence type="ECO:0000313" key="3">
    <source>
        <dbReference type="Proteomes" id="UP000054538"/>
    </source>
</evidence>
<name>A0A0D0CU94_9AGAM</name>
<dbReference type="HOGENOM" id="CLU_2237444_0_0_1"/>
<keyword evidence="3" id="KW-1185">Reference proteome</keyword>
<gene>
    <name evidence="2" type="ORF">PAXRUDRAFT_19639</name>
</gene>
<dbReference type="AlphaFoldDB" id="A0A0D0CU94"/>
<proteinExistence type="predicted"/>
<feature type="compositionally biased region" description="Low complexity" evidence="1">
    <location>
        <begin position="53"/>
        <end position="62"/>
    </location>
</feature>
<accession>A0A0D0CU94</accession>
<protein>
    <submittedName>
        <fullName evidence="2">Uncharacterized protein</fullName>
    </submittedName>
</protein>
<organism evidence="2 3">
    <name type="scientific">Paxillus rubicundulus Ve08.2h10</name>
    <dbReference type="NCBI Taxonomy" id="930991"/>
    <lineage>
        <taxon>Eukaryota</taxon>
        <taxon>Fungi</taxon>
        <taxon>Dikarya</taxon>
        <taxon>Basidiomycota</taxon>
        <taxon>Agaricomycotina</taxon>
        <taxon>Agaricomycetes</taxon>
        <taxon>Agaricomycetidae</taxon>
        <taxon>Boletales</taxon>
        <taxon>Paxilineae</taxon>
        <taxon>Paxillaceae</taxon>
        <taxon>Paxillus</taxon>
    </lineage>
</organism>
<reference evidence="3" key="2">
    <citation type="submission" date="2015-01" db="EMBL/GenBank/DDBJ databases">
        <title>Evolutionary Origins and Diversification of the Mycorrhizal Mutualists.</title>
        <authorList>
            <consortium name="DOE Joint Genome Institute"/>
            <consortium name="Mycorrhizal Genomics Consortium"/>
            <person name="Kohler A."/>
            <person name="Kuo A."/>
            <person name="Nagy L.G."/>
            <person name="Floudas D."/>
            <person name="Copeland A."/>
            <person name="Barry K.W."/>
            <person name="Cichocki N."/>
            <person name="Veneault-Fourrey C."/>
            <person name="LaButti K."/>
            <person name="Lindquist E.A."/>
            <person name="Lipzen A."/>
            <person name="Lundell T."/>
            <person name="Morin E."/>
            <person name="Murat C."/>
            <person name="Riley R."/>
            <person name="Ohm R."/>
            <person name="Sun H."/>
            <person name="Tunlid A."/>
            <person name="Henrissat B."/>
            <person name="Grigoriev I.V."/>
            <person name="Hibbett D.S."/>
            <person name="Martin F."/>
        </authorList>
    </citation>
    <scope>NUCLEOTIDE SEQUENCE [LARGE SCALE GENOMIC DNA]</scope>
    <source>
        <strain evidence="3">Ve08.2h10</strain>
    </source>
</reference>
<sequence length="105" mass="11671">MPALRPQLRRSQRLKITSSMAKNTPAPPPSSSSRGNMDQGRRGRGRGRGRGSAGSEAESSSGFRVHWETAIGPGRTSKMVQWLVDHPVDCIQQARDLWGYRKDRL</sequence>
<dbReference type="Proteomes" id="UP000054538">
    <property type="component" value="Unassembled WGS sequence"/>
</dbReference>
<feature type="region of interest" description="Disordered" evidence="1">
    <location>
        <begin position="1"/>
        <end position="65"/>
    </location>
</feature>
<dbReference type="InParanoid" id="A0A0D0CU94"/>